<proteinExistence type="predicted"/>
<dbReference type="AlphaFoldDB" id="A0A6A6UDG7"/>
<feature type="region of interest" description="Disordered" evidence="1">
    <location>
        <begin position="1"/>
        <end position="47"/>
    </location>
</feature>
<name>A0A6A6UDG7_9PEZI</name>
<feature type="region of interest" description="Disordered" evidence="1">
    <location>
        <begin position="69"/>
        <end position="230"/>
    </location>
</feature>
<reference evidence="2" key="1">
    <citation type="journal article" date="2020" name="Stud. Mycol.">
        <title>101 Dothideomycetes genomes: a test case for predicting lifestyles and emergence of pathogens.</title>
        <authorList>
            <person name="Haridas S."/>
            <person name="Albert R."/>
            <person name="Binder M."/>
            <person name="Bloem J."/>
            <person name="Labutti K."/>
            <person name="Salamov A."/>
            <person name="Andreopoulos B."/>
            <person name="Baker S."/>
            <person name="Barry K."/>
            <person name="Bills G."/>
            <person name="Bluhm B."/>
            <person name="Cannon C."/>
            <person name="Castanera R."/>
            <person name="Culley D."/>
            <person name="Daum C."/>
            <person name="Ezra D."/>
            <person name="Gonzalez J."/>
            <person name="Henrissat B."/>
            <person name="Kuo A."/>
            <person name="Liang C."/>
            <person name="Lipzen A."/>
            <person name="Lutzoni F."/>
            <person name="Magnuson J."/>
            <person name="Mondo S."/>
            <person name="Nolan M."/>
            <person name="Ohm R."/>
            <person name="Pangilinan J."/>
            <person name="Park H.-J."/>
            <person name="Ramirez L."/>
            <person name="Alfaro M."/>
            <person name="Sun H."/>
            <person name="Tritt A."/>
            <person name="Yoshinaga Y."/>
            <person name="Zwiers L.-H."/>
            <person name="Turgeon B."/>
            <person name="Goodwin S."/>
            <person name="Spatafora J."/>
            <person name="Crous P."/>
            <person name="Grigoriev I."/>
        </authorList>
    </citation>
    <scope>NUCLEOTIDE SEQUENCE</scope>
    <source>
        <strain evidence="2">CBS 115976</strain>
    </source>
</reference>
<evidence type="ECO:0000313" key="3">
    <source>
        <dbReference type="Proteomes" id="UP000799302"/>
    </source>
</evidence>
<keyword evidence="3" id="KW-1185">Reference proteome</keyword>
<organism evidence="2 3">
    <name type="scientific">Microthyrium microscopicum</name>
    <dbReference type="NCBI Taxonomy" id="703497"/>
    <lineage>
        <taxon>Eukaryota</taxon>
        <taxon>Fungi</taxon>
        <taxon>Dikarya</taxon>
        <taxon>Ascomycota</taxon>
        <taxon>Pezizomycotina</taxon>
        <taxon>Dothideomycetes</taxon>
        <taxon>Dothideomycetes incertae sedis</taxon>
        <taxon>Microthyriales</taxon>
        <taxon>Microthyriaceae</taxon>
        <taxon>Microthyrium</taxon>
    </lineage>
</organism>
<protein>
    <submittedName>
        <fullName evidence="2">Uncharacterized protein</fullName>
    </submittedName>
</protein>
<accession>A0A6A6UDG7</accession>
<evidence type="ECO:0000256" key="1">
    <source>
        <dbReference type="SAM" id="MobiDB-lite"/>
    </source>
</evidence>
<dbReference type="Proteomes" id="UP000799302">
    <property type="component" value="Unassembled WGS sequence"/>
</dbReference>
<dbReference type="EMBL" id="MU004235">
    <property type="protein sequence ID" value="KAF2669497.1"/>
    <property type="molecule type" value="Genomic_DNA"/>
</dbReference>
<feature type="compositionally biased region" description="Acidic residues" evidence="1">
    <location>
        <begin position="1"/>
        <end position="11"/>
    </location>
</feature>
<feature type="compositionally biased region" description="Basic and acidic residues" evidence="1">
    <location>
        <begin position="131"/>
        <end position="146"/>
    </location>
</feature>
<gene>
    <name evidence="2" type="ORF">BT63DRAFT_440143</name>
</gene>
<evidence type="ECO:0000313" key="2">
    <source>
        <dbReference type="EMBL" id="KAF2669497.1"/>
    </source>
</evidence>
<sequence>MSDSNLAEEVEEHNGDSASPSHSEERKKSSSPAKELEQLEQLNRGPAFRRWVKVTLETVKILLWSEASKASTASSVPVLEYDFAKDKDEDPKDDDSKDEHSKDEHSNGEATEEANAENGEMLGNFTPATKRKCESKQASKEKKAKVEITPAVESDIGVNHVHVPSTQSPVPSSGVPSSGVPSSDVPSSDVASTAIAQPSSSKRKGGIPGWPEFIAKRPASGSETSDDEWY</sequence>
<feature type="compositionally biased region" description="Basic and acidic residues" evidence="1">
    <location>
        <begin position="82"/>
        <end position="107"/>
    </location>
</feature>
<feature type="compositionally biased region" description="Low complexity" evidence="1">
    <location>
        <begin position="163"/>
        <end position="194"/>
    </location>
</feature>